<organism evidence="1 2">
    <name type="scientific">Arctium lappa</name>
    <name type="common">Greater burdock</name>
    <name type="synonym">Lappa major</name>
    <dbReference type="NCBI Taxonomy" id="4217"/>
    <lineage>
        <taxon>Eukaryota</taxon>
        <taxon>Viridiplantae</taxon>
        <taxon>Streptophyta</taxon>
        <taxon>Embryophyta</taxon>
        <taxon>Tracheophyta</taxon>
        <taxon>Spermatophyta</taxon>
        <taxon>Magnoliopsida</taxon>
        <taxon>eudicotyledons</taxon>
        <taxon>Gunneridae</taxon>
        <taxon>Pentapetalae</taxon>
        <taxon>asterids</taxon>
        <taxon>campanulids</taxon>
        <taxon>Asterales</taxon>
        <taxon>Asteraceae</taxon>
        <taxon>Carduoideae</taxon>
        <taxon>Cardueae</taxon>
        <taxon>Arctiinae</taxon>
        <taxon>Arctium</taxon>
    </lineage>
</organism>
<evidence type="ECO:0000313" key="2">
    <source>
        <dbReference type="Proteomes" id="UP001055879"/>
    </source>
</evidence>
<dbReference type="EMBL" id="CM042058">
    <property type="protein sequence ID" value="KAI3685319.1"/>
    <property type="molecule type" value="Genomic_DNA"/>
</dbReference>
<dbReference type="Proteomes" id="UP001055879">
    <property type="component" value="Linkage Group LG12"/>
</dbReference>
<sequence>MALFSLRKRQNSKKEGEREHKPVAANWLSAFLLLTPLETNTSPSSPFLWCLWVLLISIEKPPKEPRFLIRYSSLLNS</sequence>
<name>A0ACB8YHT1_ARCLA</name>
<evidence type="ECO:0000313" key="1">
    <source>
        <dbReference type="EMBL" id="KAI3685319.1"/>
    </source>
</evidence>
<reference evidence="2" key="1">
    <citation type="journal article" date="2022" name="Mol. Ecol. Resour.">
        <title>The genomes of chicory, endive, great burdock and yacon provide insights into Asteraceae palaeo-polyploidization history and plant inulin production.</title>
        <authorList>
            <person name="Fan W."/>
            <person name="Wang S."/>
            <person name="Wang H."/>
            <person name="Wang A."/>
            <person name="Jiang F."/>
            <person name="Liu H."/>
            <person name="Zhao H."/>
            <person name="Xu D."/>
            <person name="Zhang Y."/>
        </authorList>
    </citation>
    <scope>NUCLEOTIDE SEQUENCE [LARGE SCALE GENOMIC DNA]</scope>
    <source>
        <strain evidence="2">cv. Niubang</strain>
    </source>
</reference>
<accession>A0ACB8YHT1</accession>
<reference evidence="1 2" key="2">
    <citation type="journal article" date="2022" name="Mol. Ecol. Resour.">
        <title>The genomes of chicory, endive, great burdock and yacon provide insights into Asteraceae paleo-polyploidization history and plant inulin production.</title>
        <authorList>
            <person name="Fan W."/>
            <person name="Wang S."/>
            <person name="Wang H."/>
            <person name="Wang A."/>
            <person name="Jiang F."/>
            <person name="Liu H."/>
            <person name="Zhao H."/>
            <person name="Xu D."/>
            <person name="Zhang Y."/>
        </authorList>
    </citation>
    <scope>NUCLEOTIDE SEQUENCE [LARGE SCALE GENOMIC DNA]</scope>
    <source>
        <strain evidence="2">cv. Niubang</strain>
    </source>
</reference>
<proteinExistence type="predicted"/>
<gene>
    <name evidence="1" type="ORF">L6452_34561</name>
</gene>
<keyword evidence="2" id="KW-1185">Reference proteome</keyword>
<protein>
    <submittedName>
        <fullName evidence="1">Uncharacterized protein</fullName>
    </submittedName>
</protein>
<comment type="caution">
    <text evidence="1">The sequence shown here is derived from an EMBL/GenBank/DDBJ whole genome shotgun (WGS) entry which is preliminary data.</text>
</comment>